<dbReference type="PANTHER" id="PTHR43798">
    <property type="entry name" value="MONOACYLGLYCEROL LIPASE"/>
    <property type="match status" value="1"/>
</dbReference>
<dbReference type="AlphaFoldDB" id="A0AA39PTW5"/>
<dbReference type="InterPro" id="IPR000073">
    <property type="entry name" value="AB_hydrolase_1"/>
</dbReference>
<dbReference type="InterPro" id="IPR050266">
    <property type="entry name" value="AB_hydrolase_sf"/>
</dbReference>
<name>A0AA39PTW5_9AGAR</name>
<feature type="transmembrane region" description="Helical" evidence="1">
    <location>
        <begin position="104"/>
        <end position="124"/>
    </location>
</feature>
<keyword evidence="1" id="KW-0472">Membrane</keyword>
<protein>
    <submittedName>
        <fullName evidence="3">Alpha/beta-hydrolase</fullName>
    </submittedName>
</protein>
<dbReference type="InterPro" id="IPR029058">
    <property type="entry name" value="AB_hydrolase_fold"/>
</dbReference>
<organism evidence="3 4">
    <name type="scientific">Armillaria luteobubalina</name>
    <dbReference type="NCBI Taxonomy" id="153913"/>
    <lineage>
        <taxon>Eukaryota</taxon>
        <taxon>Fungi</taxon>
        <taxon>Dikarya</taxon>
        <taxon>Basidiomycota</taxon>
        <taxon>Agaricomycotina</taxon>
        <taxon>Agaricomycetes</taxon>
        <taxon>Agaricomycetidae</taxon>
        <taxon>Agaricales</taxon>
        <taxon>Marasmiineae</taxon>
        <taxon>Physalacriaceae</taxon>
        <taxon>Armillaria</taxon>
    </lineage>
</organism>
<accession>A0AA39PTW5</accession>
<comment type="caution">
    <text evidence="3">The sequence shown here is derived from an EMBL/GenBank/DDBJ whole genome shotgun (WGS) entry which is preliminary data.</text>
</comment>
<evidence type="ECO:0000313" key="3">
    <source>
        <dbReference type="EMBL" id="KAK0490089.1"/>
    </source>
</evidence>
<evidence type="ECO:0000256" key="1">
    <source>
        <dbReference type="SAM" id="Phobius"/>
    </source>
</evidence>
<dbReference type="SUPFAM" id="SSF53474">
    <property type="entry name" value="alpha/beta-Hydrolases"/>
    <property type="match status" value="1"/>
</dbReference>
<dbReference type="Pfam" id="PF00561">
    <property type="entry name" value="Abhydrolase_1"/>
    <property type="match status" value="1"/>
</dbReference>
<gene>
    <name evidence="3" type="ORF">EDD18DRAFT_549404</name>
</gene>
<sequence length="347" mass="38405">MPIATVKSSTGKIAFNYVISTPSSSSSTSINPNLPTLLFIHAVYHAQQIFQRQFEDPLIRSFNCVALDLRIHGHTMSDALPEGYGADEAAEDVALFMDEIKLPACHIVGLSMGTVVAISLAIYYPNKVASLFLVSPLGLKELPYVADGRREIAECWKEGYGAGQPDMEVLSHALYGVLQLGFSNKLDGLVTALVAFELPLALEVYSRKNLEQCDRATVDFCNNRREYSNDQLSRIHVPVKLVHCLGNIAYPQEYTETFMRQLKDAGVAVTLATIPEAPHFGVVTHADIVNHILHEFIIDSCRTTIPLPRQEVSSPWEADLAKAGWNKDDNDFGDDRISSLITCPFFF</sequence>
<evidence type="ECO:0000259" key="2">
    <source>
        <dbReference type="Pfam" id="PF00561"/>
    </source>
</evidence>
<keyword evidence="1" id="KW-1133">Transmembrane helix</keyword>
<keyword evidence="1" id="KW-0812">Transmembrane</keyword>
<dbReference type="Gene3D" id="3.40.50.1820">
    <property type="entry name" value="alpha/beta hydrolase"/>
    <property type="match status" value="1"/>
</dbReference>
<evidence type="ECO:0000313" key="4">
    <source>
        <dbReference type="Proteomes" id="UP001175228"/>
    </source>
</evidence>
<dbReference type="Proteomes" id="UP001175228">
    <property type="component" value="Unassembled WGS sequence"/>
</dbReference>
<reference evidence="3" key="1">
    <citation type="submission" date="2023-06" db="EMBL/GenBank/DDBJ databases">
        <authorList>
            <consortium name="Lawrence Berkeley National Laboratory"/>
            <person name="Ahrendt S."/>
            <person name="Sahu N."/>
            <person name="Indic B."/>
            <person name="Wong-Bajracharya J."/>
            <person name="Merenyi Z."/>
            <person name="Ke H.-M."/>
            <person name="Monk M."/>
            <person name="Kocsube S."/>
            <person name="Drula E."/>
            <person name="Lipzen A."/>
            <person name="Balint B."/>
            <person name="Henrissat B."/>
            <person name="Andreopoulos B."/>
            <person name="Martin F.M."/>
            <person name="Harder C.B."/>
            <person name="Rigling D."/>
            <person name="Ford K.L."/>
            <person name="Foster G.D."/>
            <person name="Pangilinan J."/>
            <person name="Papanicolaou A."/>
            <person name="Barry K."/>
            <person name="LaButti K."/>
            <person name="Viragh M."/>
            <person name="Koriabine M."/>
            <person name="Yan M."/>
            <person name="Riley R."/>
            <person name="Champramary S."/>
            <person name="Plett K.L."/>
            <person name="Tsai I.J."/>
            <person name="Slot J."/>
            <person name="Sipos G."/>
            <person name="Plett J."/>
            <person name="Nagy L.G."/>
            <person name="Grigoriev I.V."/>
        </authorList>
    </citation>
    <scope>NUCLEOTIDE SEQUENCE</scope>
    <source>
        <strain evidence="3">HWK02</strain>
    </source>
</reference>
<keyword evidence="4" id="KW-1185">Reference proteome</keyword>
<proteinExistence type="predicted"/>
<feature type="domain" description="AB hydrolase-1" evidence="2">
    <location>
        <begin position="35"/>
        <end position="136"/>
    </location>
</feature>
<dbReference type="EMBL" id="JAUEPU010000034">
    <property type="protein sequence ID" value="KAK0490089.1"/>
    <property type="molecule type" value="Genomic_DNA"/>
</dbReference>